<evidence type="ECO:0000313" key="4">
    <source>
        <dbReference type="Proteomes" id="UP001168821"/>
    </source>
</evidence>
<dbReference type="GO" id="GO:0035006">
    <property type="term" value="P:melanization defense response"/>
    <property type="evidence" value="ECO:0007669"/>
    <property type="project" value="UniProtKB-ARBA"/>
</dbReference>
<dbReference type="GO" id="GO:0035099">
    <property type="term" value="P:hemocyte migration"/>
    <property type="evidence" value="ECO:0007669"/>
    <property type="project" value="UniProtKB-ARBA"/>
</dbReference>
<dbReference type="PRINTS" id="PR00449">
    <property type="entry name" value="RASTRNSFRMNG"/>
</dbReference>
<comment type="caution">
    <text evidence="3">The sequence shown here is derived from an EMBL/GenBank/DDBJ whole genome shotgun (WGS) entry which is preliminary data.</text>
</comment>
<dbReference type="InterPro" id="IPR027417">
    <property type="entry name" value="P-loop_NTPase"/>
</dbReference>
<accession>A0AA38I382</accession>
<dbReference type="GO" id="GO:0007264">
    <property type="term" value="P:small GTPase-mediated signal transduction"/>
    <property type="evidence" value="ECO:0007669"/>
    <property type="project" value="InterPro"/>
</dbReference>
<proteinExistence type="predicted"/>
<dbReference type="AlphaFoldDB" id="A0AA38I382"/>
<organism evidence="3 4">
    <name type="scientific">Zophobas morio</name>
    <dbReference type="NCBI Taxonomy" id="2755281"/>
    <lineage>
        <taxon>Eukaryota</taxon>
        <taxon>Metazoa</taxon>
        <taxon>Ecdysozoa</taxon>
        <taxon>Arthropoda</taxon>
        <taxon>Hexapoda</taxon>
        <taxon>Insecta</taxon>
        <taxon>Pterygota</taxon>
        <taxon>Neoptera</taxon>
        <taxon>Endopterygota</taxon>
        <taxon>Coleoptera</taxon>
        <taxon>Polyphaga</taxon>
        <taxon>Cucujiformia</taxon>
        <taxon>Tenebrionidae</taxon>
        <taxon>Zophobas</taxon>
    </lineage>
</organism>
<name>A0AA38I382_9CUCU</name>
<dbReference type="InterPro" id="IPR001806">
    <property type="entry name" value="Small_GTPase"/>
</dbReference>
<reference evidence="3" key="1">
    <citation type="journal article" date="2023" name="G3 (Bethesda)">
        <title>Whole genome assemblies of Zophobas morio and Tenebrio molitor.</title>
        <authorList>
            <person name="Kaur S."/>
            <person name="Stinson S.A."/>
            <person name="diCenzo G.C."/>
        </authorList>
    </citation>
    <scope>NUCLEOTIDE SEQUENCE</scope>
    <source>
        <strain evidence="3">QUZm001</strain>
    </source>
</reference>
<dbReference type="SMART" id="SM00175">
    <property type="entry name" value="RAB"/>
    <property type="match status" value="1"/>
</dbReference>
<dbReference type="PROSITE" id="PS51419">
    <property type="entry name" value="RAB"/>
    <property type="match status" value="1"/>
</dbReference>
<keyword evidence="1" id="KW-0547">Nucleotide-binding</keyword>
<dbReference type="Proteomes" id="UP001168821">
    <property type="component" value="Unassembled WGS sequence"/>
</dbReference>
<dbReference type="Gene3D" id="3.40.50.300">
    <property type="entry name" value="P-loop containing nucleotide triphosphate hydrolases"/>
    <property type="match status" value="1"/>
</dbReference>
<dbReference type="Pfam" id="PF00071">
    <property type="entry name" value="Ras"/>
    <property type="match status" value="1"/>
</dbReference>
<keyword evidence="2" id="KW-0342">GTP-binding</keyword>
<dbReference type="GO" id="GO:0003924">
    <property type="term" value="F:GTPase activity"/>
    <property type="evidence" value="ECO:0007669"/>
    <property type="project" value="InterPro"/>
</dbReference>
<dbReference type="SMART" id="SM00173">
    <property type="entry name" value="RAS"/>
    <property type="match status" value="1"/>
</dbReference>
<evidence type="ECO:0000256" key="2">
    <source>
        <dbReference type="ARBA" id="ARBA00023134"/>
    </source>
</evidence>
<dbReference type="SUPFAM" id="SSF52540">
    <property type="entry name" value="P-loop containing nucleoside triphosphate hydrolases"/>
    <property type="match status" value="1"/>
</dbReference>
<dbReference type="PANTHER" id="PTHR24072">
    <property type="entry name" value="RHO FAMILY GTPASE"/>
    <property type="match status" value="1"/>
</dbReference>
<dbReference type="GO" id="GO:0022412">
    <property type="term" value="P:cellular process involved in reproduction in multicellular organism"/>
    <property type="evidence" value="ECO:0007669"/>
    <property type="project" value="UniProtKB-ARBA"/>
</dbReference>
<dbReference type="FunFam" id="3.40.50.300:FF:001447">
    <property type="entry name" value="Ras-related protein Rab-1B"/>
    <property type="match status" value="1"/>
</dbReference>
<dbReference type="PROSITE" id="PS51420">
    <property type="entry name" value="RHO"/>
    <property type="match status" value="1"/>
</dbReference>
<dbReference type="NCBIfam" id="TIGR00231">
    <property type="entry name" value="small_GTP"/>
    <property type="match status" value="1"/>
</dbReference>
<sequence>MVNRRKVVAVGDYCGKTYIIQTFVKDELPEPQLTFVNFDVTDVEINGTVVELHIWDTCEKERFEASRIVAYKGANAFLIFFSIYGQQTFENVKTKWVPEVRKHGPKNVPIVLVGTHCKELTLRSEKGAVKNEDIEVMVREVNAVAYVECSADNKYNLEKVFETVVAATLEE</sequence>
<gene>
    <name evidence="3" type="ORF">Zmor_020365</name>
</gene>
<dbReference type="InterPro" id="IPR005225">
    <property type="entry name" value="Small_GTP-bd"/>
</dbReference>
<evidence type="ECO:0000313" key="3">
    <source>
        <dbReference type="EMBL" id="KAJ3648571.1"/>
    </source>
</evidence>
<dbReference type="EMBL" id="JALNTZ010000006">
    <property type="protein sequence ID" value="KAJ3648571.1"/>
    <property type="molecule type" value="Genomic_DNA"/>
</dbReference>
<dbReference type="GO" id="GO:0003006">
    <property type="term" value="P:developmental process involved in reproduction"/>
    <property type="evidence" value="ECO:0007669"/>
    <property type="project" value="UniProtKB-ARBA"/>
</dbReference>
<dbReference type="GO" id="GO:0001667">
    <property type="term" value="P:ameboidal-type cell migration"/>
    <property type="evidence" value="ECO:0007669"/>
    <property type="project" value="UniProtKB-ARBA"/>
</dbReference>
<keyword evidence="4" id="KW-1185">Reference proteome</keyword>
<dbReference type="SMART" id="SM00174">
    <property type="entry name" value="RHO"/>
    <property type="match status" value="1"/>
</dbReference>
<dbReference type="PROSITE" id="PS51421">
    <property type="entry name" value="RAS"/>
    <property type="match status" value="1"/>
</dbReference>
<dbReference type="InterPro" id="IPR003578">
    <property type="entry name" value="Small_GTPase_Rho"/>
</dbReference>
<protein>
    <submittedName>
        <fullName evidence="3">Uncharacterized protein</fullName>
    </submittedName>
</protein>
<evidence type="ECO:0000256" key="1">
    <source>
        <dbReference type="ARBA" id="ARBA00022741"/>
    </source>
</evidence>
<dbReference type="GO" id="GO:0005525">
    <property type="term" value="F:GTP binding"/>
    <property type="evidence" value="ECO:0007669"/>
    <property type="project" value="UniProtKB-KW"/>
</dbReference>